<feature type="compositionally biased region" description="Low complexity" evidence="1">
    <location>
        <begin position="7"/>
        <end position="20"/>
    </location>
</feature>
<feature type="region of interest" description="Disordered" evidence="1">
    <location>
        <begin position="1"/>
        <end position="24"/>
    </location>
</feature>
<evidence type="ECO:0000256" key="1">
    <source>
        <dbReference type="SAM" id="MobiDB-lite"/>
    </source>
</evidence>
<feature type="non-terminal residue" evidence="2">
    <location>
        <position position="1"/>
    </location>
</feature>
<gene>
    <name evidence="2" type="ORF">AVDCRST_MAG41-3769</name>
</gene>
<reference evidence="2" key="1">
    <citation type="submission" date="2020-02" db="EMBL/GenBank/DDBJ databases">
        <authorList>
            <person name="Meier V. D."/>
        </authorList>
    </citation>
    <scope>NUCLEOTIDE SEQUENCE</scope>
    <source>
        <strain evidence="2">AVDCRST_MAG41</strain>
    </source>
</reference>
<protein>
    <submittedName>
        <fullName evidence="2">FIG002473: Protein YcaR in KDO2-Lipid A biosynthesis cluster</fullName>
    </submittedName>
</protein>
<dbReference type="AlphaFoldDB" id="A0A6J4JNH6"/>
<accession>A0A6J4JNH6</accession>
<organism evidence="2">
    <name type="scientific">uncultured Mycobacteriales bacterium</name>
    <dbReference type="NCBI Taxonomy" id="581187"/>
    <lineage>
        <taxon>Bacteria</taxon>
        <taxon>Bacillati</taxon>
        <taxon>Actinomycetota</taxon>
        <taxon>Actinomycetes</taxon>
        <taxon>Mycobacteriales</taxon>
        <taxon>environmental samples</taxon>
    </lineage>
</organism>
<proteinExistence type="predicted"/>
<sequence>ESRPHAAGDPGLPGRPRPAGGARGDLRAVVHLVRPRVPGAGRHPGPAAGRGAPPELRRLV</sequence>
<feature type="compositionally biased region" description="Low complexity" evidence="1">
    <location>
        <begin position="36"/>
        <end position="54"/>
    </location>
</feature>
<feature type="non-terminal residue" evidence="2">
    <location>
        <position position="60"/>
    </location>
</feature>
<name>A0A6J4JNH6_9ACTN</name>
<evidence type="ECO:0000313" key="2">
    <source>
        <dbReference type="EMBL" id="CAA9283340.1"/>
    </source>
</evidence>
<dbReference type="EMBL" id="CADCTP010000346">
    <property type="protein sequence ID" value="CAA9283340.1"/>
    <property type="molecule type" value="Genomic_DNA"/>
</dbReference>
<feature type="region of interest" description="Disordered" evidence="1">
    <location>
        <begin position="36"/>
        <end position="60"/>
    </location>
</feature>